<feature type="region of interest" description="Disordered" evidence="1">
    <location>
        <begin position="170"/>
        <end position="240"/>
    </location>
</feature>
<evidence type="ECO:0000313" key="3">
    <source>
        <dbReference type="Proteomes" id="UP000573327"/>
    </source>
</evidence>
<keyword evidence="3" id="KW-1185">Reference proteome</keyword>
<dbReference type="EMBL" id="JACHJR010000001">
    <property type="protein sequence ID" value="MBB4950360.1"/>
    <property type="molecule type" value="Genomic_DNA"/>
</dbReference>
<comment type="caution">
    <text evidence="2">The sequence shown here is derived from an EMBL/GenBank/DDBJ whole genome shotgun (WGS) entry which is preliminary data.</text>
</comment>
<dbReference type="AlphaFoldDB" id="A0A7W7SH28"/>
<evidence type="ECO:0000313" key="2">
    <source>
        <dbReference type="EMBL" id="MBB4950360.1"/>
    </source>
</evidence>
<feature type="compositionally biased region" description="Polar residues" evidence="1">
    <location>
        <begin position="230"/>
        <end position="240"/>
    </location>
</feature>
<organism evidence="2 3">
    <name type="scientific">Kitasatospora gansuensis</name>
    <dbReference type="NCBI Taxonomy" id="258050"/>
    <lineage>
        <taxon>Bacteria</taxon>
        <taxon>Bacillati</taxon>
        <taxon>Actinomycetota</taxon>
        <taxon>Actinomycetes</taxon>
        <taxon>Kitasatosporales</taxon>
        <taxon>Streptomycetaceae</taxon>
        <taxon>Kitasatospora</taxon>
    </lineage>
</organism>
<sequence>MSQGITPGGAAMTHRVRECWRPSNHHHNRLQGPGRDTRPLVRPAPAGETPCRCQCVFAGRAAAADTREGQHQLNSPWNQQEWRPCRIVPLAEDSKCPARAAAPHARSLGAFDPGAAGGHLGELQRCGPSQVMCGPHGGGRQAGSEVGEVGVEPGLRQQRWYLLGAEAAVPRRDAQTARSSTGAGSMETPYDLDQSAGHGRGHVRAVKDPEGPPGVVFVRGVHQRLHALPQQDSGPSTASG</sequence>
<evidence type="ECO:0000256" key="1">
    <source>
        <dbReference type="SAM" id="MobiDB-lite"/>
    </source>
</evidence>
<dbReference type="Proteomes" id="UP000573327">
    <property type="component" value="Unassembled WGS sequence"/>
</dbReference>
<accession>A0A7W7SH28</accession>
<reference evidence="2 3" key="1">
    <citation type="submission" date="2020-08" db="EMBL/GenBank/DDBJ databases">
        <title>Sequencing the genomes of 1000 actinobacteria strains.</title>
        <authorList>
            <person name="Klenk H.-P."/>
        </authorList>
    </citation>
    <scope>NUCLEOTIDE SEQUENCE [LARGE SCALE GENOMIC DNA]</scope>
    <source>
        <strain evidence="2 3">DSM 44786</strain>
    </source>
</reference>
<name>A0A7W7SH28_9ACTN</name>
<protein>
    <submittedName>
        <fullName evidence="2">Uncharacterized protein</fullName>
    </submittedName>
</protein>
<proteinExistence type="predicted"/>
<gene>
    <name evidence="2" type="ORF">F4556_005895</name>
</gene>